<dbReference type="InterPro" id="IPR019956">
    <property type="entry name" value="Ubiquitin_dom"/>
</dbReference>
<dbReference type="PROSITE" id="PS50053">
    <property type="entry name" value="UBIQUITIN_2"/>
    <property type="match status" value="3"/>
</dbReference>
<dbReference type="PRINTS" id="PR00348">
    <property type="entry name" value="UBIQUITIN"/>
</dbReference>
<dbReference type="EMBL" id="JAKMXF010000066">
    <property type="protein sequence ID" value="KAI6659069.1"/>
    <property type="molecule type" value="Genomic_DNA"/>
</dbReference>
<accession>A0AAV7KD57</accession>
<name>A0AAV7KD57_9METZ</name>
<dbReference type="PANTHER" id="PTHR10666">
    <property type="entry name" value="UBIQUITIN"/>
    <property type="match status" value="1"/>
</dbReference>
<protein>
    <recommendedName>
        <fullName evidence="2">Ubiquitin-like domain-containing protein</fullName>
    </recommendedName>
</protein>
<evidence type="ECO:0000313" key="3">
    <source>
        <dbReference type="EMBL" id="KAI6659069.1"/>
    </source>
</evidence>
<reference evidence="3 4" key="1">
    <citation type="journal article" date="2023" name="BMC Biol.">
        <title>The compact genome of the sponge Oopsacas minuta (Hexactinellida) is lacking key metazoan core genes.</title>
        <authorList>
            <person name="Santini S."/>
            <person name="Schenkelaars Q."/>
            <person name="Jourda C."/>
            <person name="Duchesne M."/>
            <person name="Belahbib H."/>
            <person name="Rocher C."/>
            <person name="Selva M."/>
            <person name="Riesgo A."/>
            <person name="Vervoort M."/>
            <person name="Leys S.P."/>
            <person name="Kodjabachian L."/>
            <person name="Le Bivic A."/>
            <person name="Borchiellini C."/>
            <person name="Claverie J.M."/>
            <person name="Renard E."/>
        </authorList>
    </citation>
    <scope>NUCLEOTIDE SEQUENCE [LARGE SCALE GENOMIC DNA]</scope>
    <source>
        <strain evidence="3">SPO-2</strain>
    </source>
</reference>
<sequence length="417" mass="48421">MASNIPSNEIEQFDDISKQIQEKFDLLIRRLIVRRDGLLDRLLQLKEDYINKETTRISSIKDLERARKEIEELRSRVNTNNQIHEQAAQLYDKGLEDLRAPTNLQIPAFHYPSLQQIKSLIDQFGEIELEVPKITPQDKSKSVLDKVISINSDRKQLEDESTLPVYDTQMKNCLHVVPRDNIKIFIKTLTRTITLDVGLSDTIENVRYKIQDKEGIPPDQQRLIFEGKQLEDWRTLSDYNIKTESTLHLVLRHRGTMRIFIKPITGKTITLEVEPSDTIANVCAKIQDKEGIPPDQQRLIFRGKQLEDWRTLSDYNINNGSTLHLVLRPKNAMQIFIKPITGKTITLEVEPSDTIANVCAKIQVREGIPPYQQRLILAGKQLEDWRTLSCYNIKKDFTLHLMVRPRSELEFEESNMN</sequence>
<keyword evidence="1" id="KW-0175">Coiled coil</keyword>
<dbReference type="SUPFAM" id="SSF54236">
    <property type="entry name" value="Ubiquitin-like"/>
    <property type="match status" value="3"/>
</dbReference>
<gene>
    <name evidence="3" type="ORF">LOD99_14745</name>
</gene>
<dbReference type="FunFam" id="3.10.20.90:FF:000006">
    <property type="entry name" value="Polyubiquitin 10"/>
    <property type="match status" value="1"/>
</dbReference>
<dbReference type="Pfam" id="PF00240">
    <property type="entry name" value="ubiquitin"/>
    <property type="match status" value="3"/>
</dbReference>
<feature type="coiled-coil region" evidence="1">
    <location>
        <begin position="56"/>
        <end position="83"/>
    </location>
</feature>
<dbReference type="InterPro" id="IPR050158">
    <property type="entry name" value="Ubiquitin_ubiquitin-like"/>
</dbReference>
<dbReference type="InterPro" id="IPR029071">
    <property type="entry name" value="Ubiquitin-like_domsf"/>
</dbReference>
<dbReference type="Proteomes" id="UP001165289">
    <property type="component" value="Unassembled WGS sequence"/>
</dbReference>
<evidence type="ECO:0000256" key="1">
    <source>
        <dbReference type="SAM" id="Coils"/>
    </source>
</evidence>
<feature type="domain" description="Ubiquitin-like" evidence="2">
    <location>
        <begin position="257"/>
        <end position="332"/>
    </location>
</feature>
<feature type="domain" description="Ubiquitin-like" evidence="2">
    <location>
        <begin position="333"/>
        <end position="408"/>
    </location>
</feature>
<feature type="domain" description="Ubiquitin-like" evidence="2">
    <location>
        <begin position="182"/>
        <end position="256"/>
    </location>
</feature>
<dbReference type="SMART" id="SM00213">
    <property type="entry name" value="UBQ"/>
    <property type="match status" value="3"/>
</dbReference>
<dbReference type="Gene3D" id="3.10.20.90">
    <property type="entry name" value="Phosphatidylinositol 3-kinase Catalytic Subunit, Chain A, domain 1"/>
    <property type="match status" value="3"/>
</dbReference>
<dbReference type="AlphaFoldDB" id="A0AAV7KD57"/>
<evidence type="ECO:0000259" key="2">
    <source>
        <dbReference type="PROSITE" id="PS50053"/>
    </source>
</evidence>
<evidence type="ECO:0000313" key="4">
    <source>
        <dbReference type="Proteomes" id="UP001165289"/>
    </source>
</evidence>
<organism evidence="3 4">
    <name type="scientific">Oopsacas minuta</name>
    <dbReference type="NCBI Taxonomy" id="111878"/>
    <lineage>
        <taxon>Eukaryota</taxon>
        <taxon>Metazoa</taxon>
        <taxon>Porifera</taxon>
        <taxon>Hexactinellida</taxon>
        <taxon>Hexasterophora</taxon>
        <taxon>Lyssacinosida</taxon>
        <taxon>Leucopsacidae</taxon>
        <taxon>Oopsacas</taxon>
    </lineage>
</organism>
<keyword evidence="4" id="KW-1185">Reference proteome</keyword>
<comment type="caution">
    <text evidence="3">The sequence shown here is derived from an EMBL/GenBank/DDBJ whole genome shotgun (WGS) entry which is preliminary data.</text>
</comment>
<dbReference type="FunFam" id="3.10.20.90:FF:000160">
    <property type="entry name" value="Polyubiquitin-C"/>
    <property type="match status" value="2"/>
</dbReference>
<proteinExistence type="predicted"/>
<dbReference type="InterPro" id="IPR000626">
    <property type="entry name" value="Ubiquitin-like_dom"/>
</dbReference>